<dbReference type="SUPFAM" id="SSF46955">
    <property type="entry name" value="Putative DNA-binding domain"/>
    <property type="match status" value="1"/>
</dbReference>
<evidence type="ECO:0000313" key="4">
    <source>
        <dbReference type="EMBL" id="MDT0496205.1"/>
    </source>
</evidence>
<dbReference type="InterPro" id="IPR000551">
    <property type="entry name" value="MerR-type_HTH_dom"/>
</dbReference>
<evidence type="ECO:0000256" key="1">
    <source>
        <dbReference type="ARBA" id="ARBA00023125"/>
    </source>
</evidence>
<dbReference type="Pfam" id="PF13411">
    <property type="entry name" value="MerR_1"/>
    <property type="match status" value="1"/>
</dbReference>
<keyword evidence="1" id="KW-0238">DNA-binding</keyword>
<dbReference type="PANTHER" id="PTHR30204:SF93">
    <property type="entry name" value="HTH MERR-TYPE DOMAIN-CONTAINING PROTEIN"/>
    <property type="match status" value="1"/>
</dbReference>
<protein>
    <submittedName>
        <fullName evidence="4">MerR family transcriptional regulator</fullName>
    </submittedName>
</protein>
<dbReference type="PANTHER" id="PTHR30204">
    <property type="entry name" value="REDOX-CYCLING DRUG-SENSING TRANSCRIPTIONAL ACTIVATOR SOXR"/>
    <property type="match status" value="1"/>
</dbReference>
<gene>
    <name evidence="4" type="ORF">RM530_02335</name>
</gene>
<dbReference type="Gene3D" id="1.10.1660.10">
    <property type="match status" value="1"/>
</dbReference>
<feature type="region of interest" description="Disordered" evidence="2">
    <location>
        <begin position="245"/>
        <end position="269"/>
    </location>
</feature>
<reference evidence="4 5" key="1">
    <citation type="submission" date="2023-09" db="EMBL/GenBank/DDBJ databases">
        <authorList>
            <person name="Rey-Velasco X."/>
        </authorList>
    </citation>
    <scope>NUCLEOTIDE SEQUENCE [LARGE SCALE GENOMIC DNA]</scope>
    <source>
        <strain evidence="4 5">W345</strain>
    </source>
</reference>
<proteinExistence type="predicted"/>
<dbReference type="EMBL" id="JAVRIC010000002">
    <property type="protein sequence ID" value="MDT0496205.1"/>
    <property type="molecule type" value="Genomic_DNA"/>
</dbReference>
<keyword evidence="5" id="KW-1185">Reference proteome</keyword>
<evidence type="ECO:0000313" key="5">
    <source>
        <dbReference type="Proteomes" id="UP001254608"/>
    </source>
</evidence>
<dbReference type="RefSeq" id="WP_311363594.1">
    <property type="nucleotide sequence ID" value="NZ_JAVRIC010000002.1"/>
</dbReference>
<feature type="domain" description="HTH merR-type" evidence="3">
    <location>
        <begin position="16"/>
        <end position="86"/>
    </location>
</feature>
<feature type="compositionally biased region" description="Basic and acidic residues" evidence="2">
    <location>
        <begin position="245"/>
        <end position="258"/>
    </location>
</feature>
<feature type="compositionally biased region" description="Basic residues" evidence="2">
    <location>
        <begin position="259"/>
        <end position="269"/>
    </location>
</feature>
<sequence>MAFNVRSVIDVVEKFPYRMAELVDRSGASREAVRYYIREGLLPPPRRTARNMAWYSDRHLELIKLIRVLQEEQFLPLKAIKSLLNDDREFEFTPRQREIFASVRAEIETQARREMPRPPGRKLATTIGLSDEDYKAIVAMGLVRSGDAPLSRDEEELLRQFATLRQSGMTKARGFTPNHIEVVQAAADLLFDQELRIFQVLLKNLRDDEIPGLMERTVPAINRIFGLLHERKLRAFVSRFAEERWGTPTNEDRREPPPRRKRRTASSAS</sequence>
<dbReference type="SMART" id="SM00422">
    <property type="entry name" value="HTH_MERR"/>
    <property type="match status" value="1"/>
</dbReference>
<evidence type="ECO:0000259" key="3">
    <source>
        <dbReference type="PROSITE" id="PS50937"/>
    </source>
</evidence>
<name>A0ABU2WEB2_9GAMM</name>
<evidence type="ECO:0000256" key="2">
    <source>
        <dbReference type="SAM" id="MobiDB-lite"/>
    </source>
</evidence>
<dbReference type="InterPro" id="IPR009061">
    <property type="entry name" value="DNA-bd_dom_put_sf"/>
</dbReference>
<dbReference type="PROSITE" id="PS50937">
    <property type="entry name" value="HTH_MERR_2"/>
    <property type="match status" value="1"/>
</dbReference>
<dbReference type="Proteomes" id="UP001254608">
    <property type="component" value="Unassembled WGS sequence"/>
</dbReference>
<organism evidence="4 5">
    <name type="scientific">Banduia mediterranea</name>
    <dbReference type="NCBI Taxonomy" id="3075609"/>
    <lineage>
        <taxon>Bacteria</taxon>
        <taxon>Pseudomonadati</taxon>
        <taxon>Pseudomonadota</taxon>
        <taxon>Gammaproteobacteria</taxon>
        <taxon>Nevskiales</taxon>
        <taxon>Algiphilaceae</taxon>
        <taxon>Banduia</taxon>
    </lineage>
</organism>
<dbReference type="InterPro" id="IPR047057">
    <property type="entry name" value="MerR_fam"/>
</dbReference>
<comment type="caution">
    <text evidence="4">The sequence shown here is derived from an EMBL/GenBank/DDBJ whole genome shotgun (WGS) entry which is preliminary data.</text>
</comment>
<accession>A0ABU2WEB2</accession>